<dbReference type="InterPro" id="IPR029068">
    <property type="entry name" value="Glyas_Bleomycin-R_OHBP_Dase"/>
</dbReference>
<feature type="domain" description="VOC" evidence="1">
    <location>
        <begin position="4"/>
        <end position="115"/>
    </location>
</feature>
<accession>A0ABT2MIW8</accession>
<dbReference type="InterPro" id="IPR004360">
    <property type="entry name" value="Glyas_Fos-R_dOase_dom"/>
</dbReference>
<evidence type="ECO:0000313" key="3">
    <source>
        <dbReference type="Proteomes" id="UP001206639"/>
    </source>
</evidence>
<name>A0ABT2MIW8_9MYCO</name>
<dbReference type="RefSeq" id="WP_260995418.1">
    <property type="nucleotide sequence ID" value="NZ_JAODWD010000006.1"/>
</dbReference>
<proteinExistence type="predicted"/>
<dbReference type="InterPro" id="IPR052164">
    <property type="entry name" value="Anthracycline_SecMetBiosynth"/>
</dbReference>
<dbReference type="PANTHER" id="PTHR33993">
    <property type="entry name" value="GLYOXALASE-RELATED"/>
    <property type="match status" value="1"/>
</dbReference>
<sequence>MASGVATVWVPVENMSRAVRFYGETLGLDVRNEGDDWTEFDANGLTIGLNARESTHKGRGGGAVITFQPDRDLYDEVVRLTDAGVEFVDEVSQHPWGRIASFKDSEGNDLQLFEAPSPE</sequence>
<dbReference type="Proteomes" id="UP001206639">
    <property type="component" value="Unassembled WGS sequence"/>
</dbReference>
<dbReference type="Pfam" id="PF00903">
    <property type="entry name" value="Glyoxalase"/>
    <property type="match status" value="1"/>
</dbReference>
<reference evidence="3" key="1">
    <citation type="submission" date="2023-07" db="EMBL/GenBank/DDBJ databases">
        <authorList>
            <person name="Deng Y."/>
            <person name="Zhang Y.-Q."/>
        </authorList>
    </citation>
    <scope>NUCLEOTIDE SEQUENCE [LARGE SCALE GENOMIC DNA]</scope>
    <source>
        <strain evidence="3">CPCC 205710</strain>
    </source>
</reference>
<organism evidence="2 3">
    <name type="scientific">Mycobacterium deserti</name>
    <dbReference type="NCBI Taxonomy" id="2978347"/>
    <lineage>
        <taxon>Bacteria</taxon>
        <taxon>Bacillati</taxon>
        <taxon>Actinomycetota</taxon>
        <taxon>Actinomycetes</taxon>
        <taxon>Mycobacteriales</taxon>
        <taxon>Mycobacteriaceae</taxon>
        <taxon>Mycobacterium</taxon>
    </lineage>
</organism>
<comment type="caution">
    <text evidence="2">The sequence shown here is derived from an EMBL/GenBank/DDBJ whole genome shotgun (WGS) entry which is preliminary data.</text>
</comment>
<gene>
    <name evidence="2" type="ORF">N4S67_23345</name>
</gene>
<dbReference type="EMBL" id="JAODWD010000006">
    <property type="protein sequence ID" value="MCT7661345.1"/>
    <property type="molecule type" value="Genomic_DNA"/>
</dbReference>
<dbReference type="Gene3D" id="3.10.180.10">
    <property type="entry name" value="2,3-Dihydroxybiphenyl 1,2-Dioxygenase, domain 1"/>
    <property type="match status" value="1"/>
</dbReference>
<evidence type="ECO:0000259" key="1">
    <source>
        <dbReference type="PROSITE" id="PS51819"/>
    </source>
</evidence>
<dbReference type="SUPFAM" id="SSF54593">
    <property type="entry name" value="Glyoxalase/Bleomycin resistance protein/Dihydroxybiphenyl dioxygenase"/>
    <property type="match status" value="1"/>
</dbReference>
<dbReference type="InterPro" id="IPR037523">
    <property type="entry name" value="VOC_core"/>
</dbReference>
<evidence type="ECO:0000313" key="2">
    <source>
        <dbReference type="EMBL" id="MCT7661345.1"/>
    </source>
</evidence>
<keyword evidence="3" id="KW-1185">Reference proteome</keyword>
<protein>
    <submittedName>
        <fullName evidence="2">VOC family protein</fullName>
    </submittedName>
</protein>
<dbReference type="PROSITE" id="PS51819">
    <property type="entry name" value="VOC"/>
    <property type="match status" value="1"/>
</dbReference>